<dbReference type="NCBIfam" id="TIGR00075">
    <property type="entry name" value="hypD"/>
    <property type="match status" value="1"/>
</dbReference>
<dbReference type="GO" id="GO:0051604">
    <property type="term" value="P:protein maturation"/>
    <property type="evidence" value="ECO:0007669"/>
    <property type="project" value="TreeGrafter"/>
</dbReference>
<keyword evidence="5" id="KW-1185">Reference proteome</keyword>
<dbReference type="EMBL" id="UHFX01000003">
    <property type="protein sequence ID" value="SUO04684.1"/>
    <property type="molecule type" value="Genomic_DNA"/>
</dbReference>
<dbReference type="GO" id="GO:0051539">
    <property type="term" value="F:4 iron, 4 sulfur cluster binding"/>
    <property type="evidence" value="ECO:0007669"/>
    <property type="project" value="TreeGrafter"/>
</dbReference>
<reference evidence="4 5" key="1">
    <citation type="submission" date="2018-06" db="EMBL/GenBank/DDBJ databases">
        <authorList>
            <consortium name="Pathogen Informatics"/>
            <person name="Doyle S."/>
        </authorList>
    </citation>
    <scope>NUCLEOTIDE SEQUENCE [LARGE SCALE GENOMIC DNA]</scope>
    <source>
        <strain evidence="4 5">NCTC11087</strain>
    </source>
</reference>
<evidence type="ECO:0000256" key="2">
    <source>
        <dbReference type="ARBA" id="ARBA00022723"/>
    </source>
</evidence>
<dbReference type="GO" id="GO:0005506">
    <property type="term" value="F:iron ion binding"/>
    <property type="evidence" value="ECO:0007669"/>
    <property type="project" value="TreeGrafter"/>
</dbReference>
<dbReference type="RefSeq" id="WP_022790202.1">
    <property type="nucleotide sequence ID" value="NZ_JACJKL010000001.1"/>
</dbReference>
<sequence length="343" mass="37666">MHFSKPKRPIQLMEICGTHTMSIARSGLKSLLPDDVKLISGPGCPVCVTPSSLIDLAYDLAQRPNTLLCSYGDLLRIPGNKYSSLQGLPQVKICLSCMDALTLAKENPSKNVIFLGVGFETTAPGSAIAILEAQRQNIQNFFFLSLLKQTKPAICTLLEQENTLIDGFLCPGHVAAIIGEQGFSFLPNQYHRPGVISGFDPEDILYSIELLIQMLNQDKPAIQNTYGRIVKPQGNQTAQAIIQIVFEPQDSLWRGLGNISKSGLQLKKEYETWDAWKRFNLPPLTNTEPKGCQCASILCGQKEPKQCPLFKTVCKPQTPIGPCMVSSEGACAASYLYESEDLL</sequence>
<name>A0A380LLB6_9FIRM</name>
<dbReference type="Gene3D" id="6.10.20.100">
    <property type="match status" value="1"/>
</dbReference>
<dbReference type="Gene3D" id="3.40.50.11750">
    <property type="entry name" value="HypD, alpha/beta domain 1"/>
    <property type="match status" value="2"/>
</dbReference>
<protein>
    <submittedName>
        <fullName evidence="4">Hydrogenase isoenzymes formation protein hypD</fullName>
    </submittedName>
</protein>
<gene>
    <name evidence="4" type="primary">hypD</name>
    <name evidence="4" type="ORF">NCTC11087_01610</name>
</gene>
<keyword evidence="2" id="KW-0479">Metal-binding</keyword>
<proteinExistence type="inferred from homology"/>
<dbReference type="OrthoDB" id="9770424at2"/>
<dbReference type="PANTHER" id="PTHR30149">
    <property type="entry name" value="HYDROGENASE PROTEIN ASSEMBLY PROTEIN HYPD"/>
    <property type="match status" value="1"/>
</dbReference>
<dbReference type="InterPro" id="IPR042243">
    <property type="entry name" value="HypD_1"/>
</dbReference>
<dbReference type="GO" id="GO:0070025">
    <property type="term" value="F:carbon monoxide binding"/>
    <property type="evidence" value="ECO:0007669"/>
    <property type="project" value="TreeGrafter"/>
</dbReference>
<dbReference type="GeneID" id="77462556"/>
<evidence type="ECO:0000313" key="4">
    <source>
        <dbReference type="EMBL" id="SUO04684.1"/>
    </source>
</evidence>
<evidence type="ECO:0000256" key="3">
    <source>
        <dbReference type="ARBA" id="ARBA00023004"/>
    </source>
</evidence>
<evidence type="ECO:0000313" key="5">
    <source>
        <dbReference type="Proteomes" id="UP000255523"/>
    </source>
</evidence>
<dbReference type="PIRSF" id="PIRSF005622">
    <property type="entry name" value="Hydrgn_mat_hypD"/>
    <property type="match status" value="1"/>
</dbReference>
<dbReference type="InterPro" id="IPR042244">
    <property type="entry name" value="HypD_2_sf"/>
</dbReference>
<dbReference type="PANTHER" id="PTHR30149:SF0">
    <property type="entry name" value="HYDROGENASE MATURATION FACTOR HYPD"/>
    <property type="match status" value="1"/>
</dbReference>
<comment type="similarity">
    <text evidence="1">Belongs to the HypD family.</text>
</comment>
<accession>A0A380LLB6</accession>
<dbReference type="AlphaFoldDB" id="A0A380LLB6"/>
<evidence type="ECO:0000256" key="1">
    <source>
        <dbReference type="ARBA" id="ARBA00007888"/>
    </source>
</evidence>
<dbReference type="InterPro" id="IPR002780">
    <property type="entry name" value="Hyd_form_HypD"/>
</dbReference>
<dbReference type="Proteomes" id="UP000255523">
    <property type="component" value="Unassembled WGS sequence"/>
</dbReference>
<dbReference type="Pfam" id="PF01924">
    <property type="entry name" value="HypD"/>
    <property type="match status" value="1"/>
</dbReference>
<organism evidence="4 5">
    <name type="scientific">Faecalicoccus pleomorphus</name>
    <dbReference type="NCBI Taxonomy" id="1323"/>
    <lineage>
        <taxon>Bacteria</taxon>
        <taxon>Bacillati</taxon>
        <taxon>Bacillota</taxon>
        <taxon>Erysipelotrichia</taxon>
        <taxon>Erysipelotrichales</taxon>
        <taxon>Erysipelotrichaceae</taxon>
        <taxon>Faecalicoccus</taxon>
    </lineage>
</organism>
<keyword evidence="3" id="KW-0408">Iron</keyword>